<protein>
    <submittedName>
        <fullName evidence="1">Uncharacterized protein</fullName>
    </submittedName>
</protein>
<organism evidence="1 2">
    <name type="scientific">Culex pipiens pipiens</name>
    <name type="common">Northern house mosquito</name>
    <dbReference type="NCBI Taxonomy" id="38569"/>
    <lineage>
        <taxon>Eukaryota</taxon>
        <taxon>Metazoa</taxon>
        <taxon>Ecdysozoa</taxon>
        <taxon>Arthropoda</taxon>
        <taxon>Hexapoda</taxon>
        <taxon>Insecta</taxon>
        <taxon>Pterygota</taxon>
        <taxon>Neoptera</taxon>
        <taxon>Endopterygota</taxon>
        <taxon>Diptera</taxon>
        <taxon>Nematocera</taxon>
        <taxon>Culicoidea</taxon>
        <taxon>Culicidae</taxon>
        <taxon>Culicinae</taxon>
        <taxon>Culicini</taxon>
        <taxon>Culex</taxon>
        <taxon>Culex</taxon>
    </lineage>
</organism>
<gene>
    <name evidence="1" type="ORF">pipiens_010011</name>
</gene>
<dbReference type="Proteomes" id="UP001562425">
    <property type="component" value="Unassembled WGS sequence"/>
</dbReference>
<reference evidence="1 2" key="1">
    <citation type="submission" date="2024-05" db="EMBL/GenBank/DDBJ databases">
        <title>Culex pipiens pipiens assembly and annotation.</title>
        <authorList>
            <person name="Alout H."/>
            <person name="Durand T."/>
        </authorList>
    </citation>
    <scope>NUCLEOTIDE SEQUENCE [LARGE SCALE GENOMIC DNA]</scope>
    <source>
        <strain evidence="1">HA-2024</strain>
        <tissue evidence="1">Whole body</tissue>
    </source>
</reference>
<accession>A0ABD1DCC8</accession>
<evidence type="ECO:0000313" key="2">
    <source>
        <dbReference type="Proteomes" id="UP001562425"/>
    </source>
</evidence>
<sequence length="89" mass="9558">MDGEERFETSYGVEVAENELIDAPVPNCKKVVAGSCGVVTPLSIYLVEFAETANPPPLQRTPPITWPGSIVTIGQGLILQVALHDRHSS</sequence>
<evidence type="ECO:0000313" key="1">
    <source>
        <dbReference type="EMBL" id="KAL1397099.1"/>
    </source>
</evidence>
<dbReference type="EMBL" id="JBEHCU010006451">
    <property type="protein sequence ID" value="KAL1397099.1"/>
    <property type="molecule type" value="Genomic_DNA"/>
</dbReference>
<proteinExistence type="predicted"/>
<keyword evidence="2" id="KW-1185">Reference proteome</keyword>
<dbReference type="AlphaFoldDB" id="A0ABD1DCC8"/>
<comment type="caution">
    <text evidence="1">The sequence shown here is derived from an EMBL/GenBank/DDBJ whole genome shotgun (WGS) entry which is preliminary data.</text>
</comment>
<name>A0ABD1DCC8_CULPP</name>